<accession>A0A1L9PKY0</accession>
<dbReference type="OrthoDB" id="10395362at2759"/>
<dbReference type="AlphaFoldDB" id="A0A1L9PKY0"/>
<gene>
    <name evidence="2" type="ORF">ASPVEDRAFT_83695</name>
</gene>
<feature type="region of interest" description="Disordered" evidence="1">
    <location>
        <begin position="1"/>
        <end position="41"/>
    </location>
</feature>
<dbReference type="GeneID" id="63732944"/>
<feature type="compositionally biased region" description="Basic and acidic residues" evidence="1">
    <location>
        <begin position="86"/>
        <end position="99"/>
    </location>
</feature>
<dbReference type="EMBL" id="KV878129">
    <property type="protein sequence ID" value="OJJ02184.1"/>
    <property type="molecule type" value="Genomic_DNA"/>
</dbReference>
<dbReference type="RefSeq" id="XP_040667946.1">
    <property type="nucleotide sequence ID" value="XM_040817433.1"/>
</dbReference>
<protein>
    <submittedName>
        <fullName evidence="2">Uncharacterized protein</fullName>
    </submittedName>
</protein>
<feature type="compositionally biased region" description="Polar residues" evidence="1">
    <location>
        <begin position="1"/>
        <end position="14"/>
    </location>
</feature>
<name>A0A1L9PKY0_ASPVE</name>
<evidence type="ECO:0000313" key="3">
    <source>
        <dbReference type="Proteomes" id="UP000184073"/>
    </source>
</evidence>
<organism evidence="2 3">
    <name type="scientific">Aspergillus versicolor CBS 583.65</name>
    <dbReference type="NCBI Taxonomy" id="1036611"/>
    <lineage>
        <taxon>Eukaryota</taxon>
        <taxon>Fungi</taxon>
        <taxon>Dikarya</taxon>
        <taxon>Ascomycota</taxon>
        <taxon>Pezizomycotina</taxon>
        <taxon>Eurotiomycetes</taxon>
        <taxon>Eurotiomycetidae</taxon>
        <taxon>Eurotiales</taxon>
        <taxon>Aspergillaceae</taxon>
        <taxon>Aspergillus</taxon>
        <taxon>Aspergillus subgen. Nidulantes</taxon>
    </lineage>
</organism>
<keyword evidence="3" id="KW-1185">Reference proteome</keyword>
<sequence>MSKIPNNGKNSSYVSMDRKLPTHPTRLRVTRGSQDKPWNHPHVVSNYMGGVIQAIQAQRVHEQLPCLRYVYDPSRPPRTGGIRQDQSGELRRASPNEKHHASHVPQRASRTQQSTTPPIPPARLLCPGA</sequence>
<evidence type="ECO:0000313" key="2">
    <source>
        <dbReference type="EMBL" id="OJJ02184.1"/>
    </source>
</evidence>
<proteinExistence type="predicted"/>
<evidence type="ECO:0000256" key="1">
    <source>
        <dbReference type="SAM" id="MobiDB-lite"/>
    </source>
</evidence>
<reference evidence="3" key="1">
    <citation type="journal article" date="2017" name="Genome Biol.">
        <title>Comparative genomics reveals high biological diversity and specific adaptations in the industrially and medically important fungal genus Aspergillus.</title>
        <authorList>
            <person name="de Vries R.P."/>
            <person name="Riley R."/>
            <person name="Wiebenga A."/>
            <person name="Aguilar-Osorio G."/>
            <person name="Amillis S."/>
            <person name="Uchima C.A."/>
            <person name="Anderluh G."/>
            <person name="Asadollahi M."/>
            <person name="Askin M."/>
            <person name="Barry K."/>
            <person name="Battaglia E."/>
            <person name="Bayram O."/>
            <person name="Benocci T."/>
            <person name="Braus-Stromeyer S.A."/>
            <person name="Caldana C."/>
            <person name="Canovas D."/>
            <person name="Cerqueira G.C."/>
            <person name="Chen F."/>
            <person name="Chen W."/>
            <person name="Choi C."/>
            <person name="Clum A."/>
            <person name="Dos Santos R.A."/>
            <person name="Damasio A.R."/>
            <person name="Diallinas G."/>
            <person name="Emri T."/>
            <person name="Fekete E."/>
            <person name="Flipphi M."/>
            <person name="Freyberg S."/>
            <person name="Gallo A."/>
            <person name="Gournas C."/>
            <person name="Habgood R."/>
            <person name="Hainaut M."/>
            <person name="Harispe M.L."/>
            <person name="Henrissat B."/>
            <person name="Hilden K.S."/>
            <person name="Hope R."/>
            <person name="Hossain A."/>
            <person name="Karabika E."/>
            <person name="Karaffa L."/>
            <person name="Karanyi Z."/>
            <person name="Krasevec N."/>
            <person name="Kuo A."/>
            <person name="Kusch H."/>
            <person name="LaButti K."/>
            <person name="Lagendijk E.L."/>
            <person name="Lapidus A."/>
            <person name="Levasseur A."/>
            <person name="Lindquist E."/>
            <person name="Lipzen A."/>
            <person name="Logrieco A.F."/>
            <person name="MacCabe A."/>
            <person name="Maekelae M.R."/>
            <person name="Malavazi I."/>
            <person name="Melin P."/>
            <person name="Meyer V."/>
            <person name="Mielnichuk N."/>
            <person name="Miskei M."/>
            <person name="Molnar A.P."/>
            <person name="Mule G."/>
            <person name="Ngan C.Y."/>
            <person name="Orejas M."/>
            <person name="Orosz E."/>
            <person name="Ouedraogo J.P."/>
            <person name="Overkamp K.M."/>
            <person name="Park H.-S."/>
            <person name="Perrone G."/>
            <person name="Piumi F."/>
            <person name="Punt P.J."/>
            <person name="Ram A.F."/>
            <person name="Ramon A."/>
            <person name="Rauscher S."/>
            <person name="Record E."/>
            <person name="Riano-Pachon D.M."/>
            <person name="Robert V."/>
            <person name="Roehrig J."/>
            <person name="Ruller R."/>
            <person name="Salamov A."/>
            <person name="Salih N.S."/>
            <person name="Samson R.A."/>
            <person name="Sandor E."/>
            <person name="Sanguinetti M."/>
            <person name="Schuetze T."/>
            <person name="Sepcic K."/>
            <person name="Shelest E."/>
            <person name="Sherlock G."/>
            <person name="Sophianopoulou V."/>
            <person name="Squina F.M."/>
            <person name="Sun H."/>
            <person name="Susca A."/>
            <person name="Todd R.B."/>
            <person name="Tsang A."/>
            <person name="Unkles S.E."/>
            <person name="van de Wiele N."/>
            <person name="van Rossen-Uffink D."/>
            <person name="Oliveira J.V."/>
            <person name="Vesth T.C."/>
            <person name="Visser J."/>
            <person name="Yu J.-H."/>
            <person name="Zhou M."/>
            <person name="Andersen M.R."/>
            <person name="Archer D.B."/>
            <person name="Baker S.E."/>
            <person name="Benoit I."/>
            <person name="Brakhage A.A."/>
            <person name="Braus G.H."/>
            <person name="Fischer R."/>
            <person name="Frisvad J.C."/>
            <person name="Goldman G.H."/>
            <person name="Houbraken J."/>
            <person name="Oakley B."/>
            <person name="Pocsi I."/>
            <person name="Scazzocchio C."/>
            <person name="Seiboth B."/>
            <person name="vanKuyk P.A."/>
            <person name="Wortman J."/>
            <person name="Dyer P.S."/>
            <person name="Grigoriev I.V."/>
        </authorList>
    </citation>
    <scope>NUCLEOTIDE SEQUENCE [LARGE SCALE GENOMIC DNA]</scope>
    <source>
        <strain evidence="3">CBS 583.65</strain>
    </source>
</reference>
<dbReference type="Proteomes" id="UP000184073">
    <property type="component" value="Unassembled WGS sequence"/>
</dbReference>
<dbReference type="VEuPathDB" id="FungiDB:ASPVEDRAFT_83695"/>
<feature type="region of interest" description="Disordered" evidence="1">
    <location>
        <begin position="71"/>
        <end position="129"/>
    </location>
</feature>